<feature type="region of interest" description="Disordered" evidence="1">
    <location>
        <begin position="266"/>
        <end position="294"/>
    </location>
</feature>
<sequence length="334" mass="35540">MVFKKMMGALGVGGPKVDTVLTDSRCRPGEPLAGEVRITAAEYDVEIQRVTLSLGTRIEVEHGEEESTGAVEFHRVDVAGAFRVPAKQDEVIAFEFPVPWETPVTEVNGHPLHGMAMGVRTELAVAKAVDKGDLDPVTVEPLPSQRRIIEGFDQAGFHFKSADVEHGHIHGVAQSLPFYQEIEFYPPAPYAGRVSEVELTFVANPSGMAVVLEADKRSGLFGSSDQIFRLEAGHDELMAMDWAAELTGWLDALTGGGHAGGFHTAGGHDPYGHDPDGHGHKGHGHHDEHGHRRGPGWGGVAAGAAAGVAVGVVGGMVAGEIIEEFTEDDEDEDG</sequence>
<reference evidence="3" key="1">
    <citation type="journal article" date="2019" name="Int. J. Syst. Evol. Microbiol.">
        <title>The Global Catalogue of Microorganisms (GCM) 10K type strain sequencing project: providing services to taxonomists for standard genome sequencing and annotation.</title>
        <authorList>
            <consortium name="The Broad Institute Genomics Platform"/>
            <consortium name="The Broad Institute Genome Sequencing Center for Infectious Disease"/>
            <person name="Wu L."/>
            <person name="Ma J."/>
        </authorList>
    </citation>
    <scope>NUCLEOTIDE SEQUENCE [LARGE SCALE GENOMIC DNA]</scope>
    <source>
        <strain evidence="3">KCTC 42087</strain>
    </source>
</reference>
<protein>
    <submittedName>
        <fullName evidence="2">Sporulation protein</fullName>
    </submittedName>
</protein>
<dbReference type="Proteomes" id="UP001596074">
    <property type="component" value="Unassembled WGS sequence"/>
</dbReference>
<feature type="compositionally biased region" description="Basic and acidic residues" evidence="1">
    <location>
        <begin position="270"/>
        <end position="290"/>
    </location>
</feature>
<evidence type="ECO:0000313" key="3">
    <source>
        <dbReference type="Proteomes" id="UP001596074"/>
    </source>
</evidence>
<gene>
    <name evidence="2" type="ORF">ACFPZN_09140</name>
</gene>
<dbReference type="PANTHER" id="PTHR40053:SF1">
    <property type="entry name" value="SPORULATION-CONTROL PROTEIN SPO0M"/>
    <property type="match status" value="1"/>
</dbReference>
<accession>A0ABW0ZVJ5</accession>
<dbReference type="InterPro" id="IPR009776">
    <property type="entry name" value="Spore_0_M"/>
</dbReference>
<keyword evidence="3" id="KW-1185">Reference proteome</keyword>
<evidence type="ECO:0000313" key="2">
    <source>
        <dbReference type="EMBL" id="MFC5745769.1"/>
    </source>
</evidence>
<dbReference type="EMBL" id="JBHSON010000010">
    <property type="protein sequence ID" value="MFC5745769.1"/>
    <property type="molecule type" value="Genomic_DNA"/>
</dbReference>
<dbReference type="RefSeq" id="WP_378281394.1">
    <property type="nucleotide sequence ID" value="NZ_JBHSON010000010.1"/>
</dbReference>
<name>A0ABW0ZVJ5_9ACTN</name>
<proteinExistence type="predicted"/>
<dbReference type="PANTHER" id="PTHR40053">
    <property type="entry name" value="SPORULATION-CONTROL PROTEIN SPO0M"/>
    <property type="match status" value="1"/>
</dbReference>
<evidence type="ECO:0000256" key="1">
    <source>
        <dbReference type="SAM" id="MobiDB-lite"/>
    </source>
</evidence>
<organism evidence="2 3">
    <name type="scientific">Actinomadura rugatobispora</name>
    <dbReference type="NCBI Taxonomy" id="1994"/>
    <lineage>
        <taxon>Bacteria</taxon>
        <taxon>Bacillati</taxon>
        <taxon>Actinomycetota</taxon>
        <taxon>Actinomycetes</taxon>
        <taxon>Streptosporangiales</taxon>
        <taxon>Thermomonosporaceae</taxon>
        <taxon>Actinomadura</taxon>
    </lineage>
</organism>
<dbReference type="Pfam" id="PF07070">
    <property type="entry name" value="Spo0M"/>
    <property type="match status" value="1"/>
</dbReference>
<comment type="caution">
    <text evidence="2">The sequence shown here is derived from an EMBL/GenBank/DDBJ whole genome shotgun (WGS) entry which is preliminary data.</text>
</comment>